<reference evidence="3" key="1">
    <citation type="submission" date="2015-05" db="EMBL/GenBank/DDBJ databases">
        <title>Draft genome of Nitrosomonas communis strain Nm2.</title>
        <authorList>
            <person name="Kozlowski J.A."/>
            <person name="Kits K.D."/>
            <person name="Stein L.Y."/>
        </authorList>
    </citation>
    <scope>NUCLEOTIDE SEQUENCE [LARGE SCALE GENOMIC DNA]</scope>
    <source>
        <strain evidence="3">Nm2</strain>
    </source>
</reference>
<dbReference type="AlphaFoldDB" id="A0A0F7KDA0"/>
<evidence type="ECO:0000313" key="2">
    <source>
        <dbReference type="EMBL" id="TYP78469.1"/>
    </source>
</evidence>
<dbReference type="KEGG" id="nco:AAW31_06545"/>
<keyword evidence="3" id="KW-1185">Reference proteome</keyword>
<evidence type="ECO:0000313" key="3">
    <source>
        <dbReference type="Proteomes" id="UP000034156"/>
    </source>
</evidence>
<sequence length="180" mass="20176">MEINDEILLDDETADLLDSIAACETLNIDQMVEIIGRNSTAFREFISAFQLEADTDVQEILRTIEAKELTERQSVQPLIISIPDVEKSIVFEFISELNRDLINAGIEAEVRQARTTFARTVEVVPGKSMPTVAHVMREWVLAHPELDVTVSMGNNEVKIASSMSDQEVIDSVSKLYDDSF</sequence>
<organism evidence="1 3">
    <name type="scientific">Nitrosomonas communis</name>
    <dbReference type="NCBI Taxonomy" id="44574"/>
    <lineage>
        <taxon>Bacteria</taxon>
        <taxon>Pseudomonadati</taxon>
        <taxon>Pseudomonadota</taxon>
        <taxon>Betaproteobacteria</taxon>
        <taxon>Nitrosomonadales</taxon>
        <taxon>Nitrosomonadaceae</taxon>
        <taxon>Nitrosomonas</taxon>
    </lineage>
</organism>
<evidence type="ECO:0000313" key="1">
    <source>
        <dbReference type="EMBL" id="AKH37551.1"/>
    </source>
</evidence>
<reference evidence="1 3" key="2">
    <citation type="journal article" date="2016" name="Genome Announc.">
        <title>Genome Sequence of Nitrosomonas communis Strain Nm2, a Mesophilic Ammonia-Oxidizing Bacterium Isolated from Mediterranean Soil.</title>
        <authorList>
            <person name="Kozlowski J.A."/>
            <person name="Kits K.D."/>
            <person name="Stein L.Y."/>
        </authorList>
    </citation>
    <scope>NUCLEOTIDE SEQUENCE [LARGE SCALE GENOMIC DNA]</scope>
    <source>
        <strain evidence="1 3">Nm2</strain>
    </source>
</reference>
<dbReference type="Proteomes" id="UP000034156">
    <property type="component" value="Chromosome"/>
</dbReference>
<evidence type="ECO:0000313" key="4">
    <source>
        <dbReference type="Proteomes" id="UP000324176"/>
    </source>
</evidence>
<dbReference type="PATRIC" id="fig|44574.3.peg.1568"/>
<gene>
    <name evidence="1" type="ORF">AAW31_06545</name>
    <name evidence="2" type="ORF">BCL69_10721</name>
</gene>
<protein>
    <submittedName>
        <fullName evidence="1">Uncharacterized protein</fullName>
    </submittedName>
</protein>
<name>A0A0F7KDA0_9PROT</name>
<dbReference type="EMBL" id="VNHT01000072">
    <property type="protein sequence ID" value="TYP78469.1"/>
    <property type="molecule type" value="Genomic_DNA"/>
</dbReference>
<dbReference type="RefSeq" id="WP_046849632.1">
    <property type="nucleotide sequence ID" value="NZ_CP011451.1"/>
</dbReference>
<proteinExistence type="predicted"/>
<reference evidence="2 4" key="3">
    <citation type="submission" date="2019-07" db="EMBL/GenBank/DDBJ databases">
        <title>Active sludge and wastewater microbial communities from Klosterneuburg, Austria.</title>
        <authorList>
            <person name="Wagner M."/>
        </authorList>
    </citation>
    <scope>NUCLEOTIDE SEQUENCE [LARGE SCALE GENOMIC DNA]</scope>
    <source>
        <strain evidence="2 4">Nm2</strain>
    </source>
</reference>
<dbReference type="EMBL" id="CP011451">
    <property type="protein sequence ID" value="AKH37551.1"/>
    <property type="molecule type" value="Genomic_DNA"/>
</dbReference>
<dbReference type="Proteomes" id="UP000324176">
    <property type="component" value="Unassembled WGS sequence"/>
</dbReference>
<accession>A0A0F7KDA0</accession>